<dbReference type="Gene3D" id="3.30.30.30">
    <property type="match status" value="1"/>
</dbReference>
<dbReference type="Gene3D" id="3.90.640.10">
    <property type="entry name" value="Actin, Chain A, domain 4"/>
    <property type="match status" value="1"/>
</dbReference>
<gene>
    <name evidence="5" type="primary">HSP70BB</name>
    <name evidence="5" type="ORF">HK099_006729</name>
</gene>
<evidence type="ECO:0000256" key="3">
    <source>
        <dbReference type="ARBA" id="ARBA00022840"/>
    </source>
</evidence>
<dbReference type="SUPFAM" id="SSF53067">
    <property type="entry name" value="Actin-like ATPase domain"/>
    <property type="match status" value="2"/>
</dbReference>
<evidence type="ECO:0000256" key="2">
    <source>
        <dbReference type="ARBA" id="ARBA00022741"/>
    </source>
</evidence>
<dbReference type="GO" id="GO:0005524">
    <property type="term" value="F:ATP binding"/>
    <property type="evidence" value="ECO:0007669"/>
    <property type="project" value="UniProtKB-KW"/>
</dbReference>
<dbReference type="EMBL" id="JADGJW010000006">
    <property type="protein sequence ID" value="KAJ3228104.1"/>
    <property type="molecule type" value="Genomic_DNA"/>
</dbReference>
<dbReference type="Proteomes" id="UP001211065">
    <property type="component" value="Unassembled WGS sequence"/>
</dbReference>
<keyword evidence="5" id="KW-0346">Stress response</keyword>
<dbReference type="PRINTS" id="PR00301">
    <property type="entry name" value="HEATSHOCK70"/>
</dbReference>
<keyword evidence="6" id="KW-1185">Reference proteome</keyword>
<dbReference type="AlphaFoldDB" id="A0AAD5U8A9"/>
<keyword evidence="2 4" id="KW-0547">Nucleotide-binding</keyword>
<dbReference type="FunFam" id="3.90.640.10:FF:000010">
    <property type="entry name" value="heat shock 70 kDa protein 14"/>
    <property type="match status" value="1"/>
</dbReference>
<dbReference type="InterPro" id="IPR029047">
    <property type="entry name" value="HSP70_peptide-bd_sf"/>
</dbReference>
<dbReference type="InterPro" id="IPR043129">
    <property type="entry name" value="ATPase_NBD"/>
</dbReference>
<dbReference type="SUPFAM" id="SSF100920">
    <property type="entry name" value="Heat shock protein 70kD (HSP70), peptide-binding domain"/>
    <property type="match status" value="1"/>
</dbReference>
<reference evidence="5" key="1">
    <citation type="submission" date="2020-05" db="EMBL/GenBank/DDBJ databases">
        <title>Phylogenomic resolution of chytrid fungi.</title>
        <authorList>
            <person name="Stajich J.E."/>
            <person name="Amses K."/>
            <person name="Simmons R."/>
            <person name="Seto K."/>
            <person name="Myers J."/>
            <person name="Bonds A."/>
            <person name="Quandt C.A."/>
            <person name="Barry K."/>
            <person name="Liu P."/>
            <person name="Grigoriev I."/>
            <person name="Longcore J.E."/>
            <person name="James T.Y."/>
        </authorList>
    </citation>
    <scope>NUCLEOTIDE SEQUENCE</scope>
    <source>
        <strain evidence="5">JEL0476</strain>
    </source>
</reference>
<accession>A0AAD5U8A9</accession>
<dbReference type="InterPro" id="IPR013126">
    <property type="entry name" value="Hsp_70_fam"/>
</dbReference>
<sequence length="524" mass="58054">MSTPLFIGISFGTLNSSISVIGKDGEFETIANEDGMRNIPSCVAFTSHDELVGTQAKLQAIRNPRNTIVHFRNLLSRSFDSEDVKSHLKDHRLPIVSSPDDESAPVYEVDFWENPSDEPTKQYLSPKQITTKYLEKMKSTAEAYLGQKVDGCVLSTPTCFDDGQNLALEEAAKESGFDTVFLIKEPVAAAISFSNESPKIDKLNLVLDLGGHNFNVTVLSSNKGLYSIVDTRDDNKLGGVQLDEVLVNLVVDEFKRKTKMNLRENRRSLLKLRNACEQTKRALSHREVAPCSIESLHEGIDHHGSINRSRFELQAEPLFKRCTALVMETLAANDLTANDIDEVFLVGGCSKIPRYQAFIQSIFANSPDTRIRIESNPDEAISKGCIAQAAIIIESGLDHYTAAYNDISLTTNVPHTTKSIGIADHNGDMVVLIAKETPIPVRRIVEFSNSIKNQKELYLAVYEGENKVAAKNALLAEIVVSDLTENLEVGEAKLEVTFTIEKDKILHVVAKEKKMGKTLKVIFK</sequence>
<protein>
    <submittedName>
        <fullName evidence="5">Major heat shock 70 kDa protein Bb</fullName>
    </submittedName>
</protein>
<evidence type="ECO:0000313" key="6">
    <source>
        <dbReference type="Proteomes" id="UP001211065"/>
    </source>
</evidence>
<comment type="caution">
    <text evidence="5">The sequence shown here is derived from an EMBL/GenBank/DDBJ whole genome shotgun (WGS) entry which is preliminary data.</text>
</comment>
<organism evidence="5 6">
    <name type="scientific">Clydaea vesicula</name>
    <dbReference type="NCBI Taxonomy" id="447962"/>
    <lineage>
        <taxon>Eukaryota</taxon>
        <taxon>Fungi</taxon>
        <taxon>Fungi incertae sedis</taxon>
        <taxon>Chytridiomycota</taxon>
        <taxon>Chytridiomycota incertae sedis</taxon>
        <taxon>Chytridiomycetes</taxon>
        <taxon>Lobulomycetales</taxon>
        <taxon>Lobulomycetaceae</taxon>
        <taxon>Clydaea</taxon>
    </lineage>
</organism>
<name>A0AAD5U8A9_9FUNG</name>
<dbReference type="Gene3D" id="2.60.34.10">
    <property type="entry name" value="Substrate Binding Domain Of DNAk, Chain A, domain 1"/>
    <property type="match status" value="1"/>
</dbReference>
<evidence type="ECO:0000256" key="1">
    <source>
        <dbReference type="ARBA" id="ARBA00007381"/>
    </source>
</evidence>
<proteinExistence type="inferred from homology"/>
<evidence type="ECO:0000256" key="4">
    <source>
        <dbReference type="RuleBase" id="RU003322"/>
    </source>
</evidence>
<dbReference type="Gene3D" id="3.30.420.40">
    <property type="match status" value="2"/>
</dbReference>
<dbReference type="GO" id="GO:0140662">
    <property type="term" value="F:ATP-dependent protein folding chaperone"/>
    <property type="evidence" value="ECO:0007669"/>
    <property type="project" value="InterPro"/>
</dbReference>
<dbReference type="PANTHER" id="PTHR19375">
    <property type="entry name" value="HEAT SHOCK PROTEIN 70KDA"/>
    <property type="match status" value="1"/>
</dbReference>
<evidence type="ECO:0000313" key="5">
    <source>
        <dbReference type="EMBL" id="KAJ3228104.1"/>
    </source>
</evidence>
<comment type="similarity">
    <text evidence="1 4">Belongs to the heat shock protein 70 family.</text>
</comment>
<keyword evidence="3 4" id="KW-0067">ATP-binding</keyword>
<dbReference type="Pfam" id="PF00012">
    <property type="entry name" value="HSP70"/>
    <property type="match status" value="1"/>
</dbReference>